<evidence type="ECO:0000256" key="1">
    <source>
        <dbReference type="SAM" id="MobiDB-lite"/>
    </source>
</evidence>
<dbReference type="Proteomes" id="UP000777438">
    <property type="component" value="Unassembled WGS sequence"/>
</dbReference>
<gene>
    <name evidence="3" type="ORF">B0T10DRAFT_268276</name>
</gene>
<dbReference type="AlphaFoldDB" id="A0A9P8WBF3"/>
<evidence type="ECO:0000313" key="3">
    <source>
        <dbReference type="EMBL" id="KAH6893225.1"/>
    </source>
</evidence>
<name>A0A9P8WBF3_9HYPO</name>
<organism evidence="3 4">
    <name type="scientific">Thelonectria olida</name>
    <dbReference type="NCBI Taxonomy" id="1576542"/>
    <lineage>
        <taxon>Eukaryota</taxon>
        <taxon>Fungi</taxon>
        <taxon>Dikarya</taxon>
        <taxon>Ascomycota</taxon>
        <taxon>Pezizomycotina</taxon>
        <taxon>Sordariomycetes</taxon>
        <taxon>Hypocreomycetidae</taxon>
        <taxon>Hypocreales</taxon>
        <taxon>Nectriaceae</taxon>
        <taxon>Thelonectria</taxon>
    </lineage>
</organism>
<keyword evidence="4" id="KW-1185">Reference proteome</keyword>
<comment type="caution">
    <text evidence="3">The sequence shown here is derived from an EMBL/GenBank/DDBJ whole genome shotgun (WGS) entry which is preliminary data.</text>
</comment>
<accession>A0A9P8WBF3</accession>
<reference evidence="3 4" key="1">
    <citation type="journal article" date="2021" name="Nat. Commun.">
        <title>Genetic determinants of endophytism in the Arabidopsis root mycobiome.</title>
        <authorList>
            <person name="Mesny F."/>
            <person name="Miyauchi S."/>
            <person name="Thiergart T."/>
            <person name="Pickel B."/>
            <person name="Atanasova L."/>
            <person name="Karlsson M."/>
            <person name="Huettel B."/>
            <person name="Barry K.W."/>
            <person name="Haridas S."/>
            <person name="Chen C."/>
            <person name="Bauer D."/>
            <person name="Andreopoulos W."/>
            <person name="Pangilinan J."/>
            <person name="LaButti K."/>
            <person name="Riley R."/>
            <person name="Lipzen A."/>
            <person name="Clum A."/>
            <person name="Drula E."/>
            <person name="Henrissat B."/>
            <person name="Kohler A."/>
            <person name="Grigoriev I.V."/>
            <person name="Martin F.M."/>
            <person name="Hacquard S."/>
        </authorList>
    </citation>
    <scope>NUCLEOTIDE SEQUENCE [LARGE SCALE GENOMIC DNA]</scope>
    <source>
        <strain evidence="3 4">MPI-CAGE-CH-0241</strain>
    </source>
</reference>
<protein>
    <submittedName>
        <fullName evidence="3">Uncharacterized protein</fullName>
    </submittedName>
</protein>
<evidence type="ECO:0000313" key="4">
    <source>
        <dbReference type="Proteomes" id="UP000777438"/>
    </source>
</evidence>
<evidence type="ECO:0000256" key="2">
    <source>
        <dbReference type="SAM" id="SignalP"/>
    </source>
</evidence>
<proteinExistence type="predicted"/>
<feature type="region of interest" description="Disordered" evidence="1">
    <location>
        <begin position="21"/>
        <end position="68"/>
    </location>
</feature>
<feature type="chain" id="PRO_5040308242" evidence="2">
    <location>
        <begin position="19"/>
        <end position="133"/>
    </location>
</feature>
<keyword evidence="2" id="KW-0732">Signal</keyword>
<sequence length="133" mass="14412">MACFFNLILFCPITVCQPSPTSSPHGSSAEPHPFRGSRSVPPSSLLISNPRRPFPTPQEPSLPRIYAPTAPLLPPRKLVNTAANSCTKTFLSSGAHLNLGIPPPKHSTRCGERSVSIASLRPRELEVADHFYS</sequence>
<feature type="signal peptide" evidence="2">
    <location>
        <begin position="1"/>
        <end position="18"/>
    </location>
</feature>
<dbReference type="EMBL" id="JAGPYM010000006">
    <property type="protein sequence ID" value="KAH6893225.1"/>
    <property type="molecule type" value="Genomic_DNA"/>
</dbReference>